<comment type="caution">
    <text evidence="7">The sequence shown here is derived from an EMBL/GenBank/DDBJ whole genome shotgun (WGS) entry which is preliminary data.</text>
</comment>
<feature type="transmembrane region" description="Helical" evidence="6">
    <location>
        <begin position="96"/>
        <end position="112"/>
    </location>
</feature>
<evidence type="ECO:0000256" key="6">
    <source>
        <dbReference type="SAM" id="Phobius"/>
    </source>
</evidence>
<dbReference type="InterPro" id="IPR011701">
    <property type="entry name" value="MFS"/>
</dbReference>
<feature type="transmembrane region" description="Helical" evidence="6">
    <location>
        <begin position="118"/>
        <end position="136"/>
    </location>
</feature>
<protein>
    <submittedName>
        <fullName evidence="7">Transporter, major facilitator family protein</fullName>
    </submittedName>
</protein>
<keyword evidence="4 6" id="KW-1133">Transmembrane helix</keyword>
<dbReference type="PANTHER" id="PTHR23513:SF6">
    <property type="entry name" value="MAJOR FACILITATOR SUPERFAMILY ASSOCIATED DOMAIN-CONTAINING PROTEIN"/>
    <property type="match status" value="1"/>
</dbReference>
<proteinExistence type="predicted"/>
<dbReference type="SUPFAM" id="SSF103473">
    <property type="entry name" value="MFS general substrate transporter"/>
    <property type="match status" value="1"/>
</dbReference>
<dbReference type="HOGENOM" id="CLU_660292_0_0_11"/>
<dbReference type="Gene3D" id="1.20.1250.20">
    <property type="entry name" value="MFS general substrate transporter like domains"/>
    <property type="match status" value="1"/>
</dbReference>
<feature type="transmembrane region" description="Helical" evidence="6">
    <location>
        <begin position="242"/>
        <end position="260"/>
    </location>
</feature>
<organism evidence="7 8">
    <name type="scientific">Collinsella intestinalis DSM 13280</name>
    <dbReference type="NCBI Taxonomy" id="521003"/>
    <lineage>
        <taxon>Bacteria</taxon>
        <taxon>Bacillati</taxon>
        <taxon>Actinomycetota</taxon>
        <taxon>Coriobacteriia</taxon>
        <taxon>Coriobacteriales</taxon>
        <taxon>Coriobacteriaceae</taxon>
        <taxon>Collinsella</taxon>
    </lineage>
</organism>
<feature type="transmembrane region" description="Helical" evidence="6">
    <location>
        <begin position="157"/>
        <end position="181"/>
    </location>
</feature>
<gene>
    <name evidence="7" type="ORF">COLINT_02940</name>
</gene>
<dbReference type="eggNOG" id="COG2814">
    <property type="taxonomic scope" value="Bacteria"/>
</dbReference>
<feature type="transmembrane region" description="Helical" evidence="6">
    <location>
        <begin position="307"/>
        <end position="324"/>
    </location>
</feature>
<name>C4FA48_9ACTN</name>
<feature type="transmembrane region" description="Helical" evidence="6">
    <location>
        <begin position="280"/>
        <end position="300"/>
    </location>
</feature>
<comment type="subcellular location">
    <subcellularLocation>
        <location evidence="1">Cell membrane</location>
        <topology evidence="1">Multi-pass membrane protein</topology>
    </subcellularLocation>
</comment>
<dbReference type="STRING" id="521003.COLINT_02940"/>
<dbReference type="GO" id="GO:0005886">
    <property type="term" value="C:plasma membrane"/>
    <property type="evidence" value="ECO:0007669"/>
    <property type="project" value="UniProtKB-SubCell"/>
</dbReference>
<dbReference type="PANTHER" id="PTHR23513">
    <property type="entry name" value="INTEGRAL MEMBRANE EFFLUX PROTEIN-RELATED"/>
    <property type="match status" value="1"/>
</dbReference>
<evidence type="ECO:0000256" key="3">
    <source>
        <dbReference type="ARBA" id="ARBA00022692"/>
    </source>
</evidence>
<evidence type="ECO:0000256" key="1">
    <source>
        <dbReference type="ARBA" id="ARBA00004651"/>
    </source>
</evidence>
<dbReference type="AlphaFoldDB" id="C4FA48"/>
<feature type="transmembrane region" description="Helical" evidence="6">
    <location>
        <begin position="68"/>
        <end position="89"/>
    </location>
</feature>
<evidence type="ECO:0000256" key="2">
    <source>
        <dbReference type="ARBA" id="ARBA00022475"/>
    </source>
</evidence>
<keyword evidence="5 6" id="KW-0472">Membrane</keyword>
<evidence type="ECO:0000313" key="7">
    <source>
        <dbReference type="EMBL" id="EEP44357.1"/>
    </source>
</evidence>
<evidence type="ECO:0000313" key="8">
    <source>
        <dbReference type="Proteomes" id="UP000003295"/>
    </source>
</evidence>
<evidence type="ECO:0000256" key="4">
    <source>
        <dbReference type="ARBA" id="ARBA00022989"/>
    </source>
</evidence>
<dbReference type="Proteomes" id="UP000003295">
    <property type="component" value="Unassembled WGS sequence"/>
</dbReference>
<sequence length="461" mass="47530">MQEEGSMKKGSIERGRRGLSFATPQLTHQMRRFIAARFFLYLGAMCSYFIGVMGTLTFSMGAGVGDNAIAVGLLNLCIVIGQIRGGALLDRIGPRVFFRLASFGLILSGLLYQVVGTSIAGVFLGAAVFGMTWGIADTVPRAFPAYFTADLDELKRINALVTLTGNLAIVIGPIAGGAIALVAPTQAVFLFMVACAAISLIPGWGIEALREPEVAAGSADEGFDAPSGSVSAGFSAIFGSKVLTLLFWATMLSFMGYGAFDPLESLFYRDVLKVGASWMGWLSALSGVGGLLGAAIAGVLPPRFVNVRALLVVLFVTGAGSLLYVATPYVLVACAGQFILGVAFSAFGPIKDTLVQIHTPLDRIGRVNAAMGAGNNLAGAIPLLCAPALAHVLGVQGTLVAAGVLVVVVPLAILIMRGREIGDLVDEERAREAAGFADGCRAGGACGFGDDGLAGGQSKGL</sequence>
<evidence type="ECO:0000256" key="5">
    <source>
        <dbReference type="ARBA" id="ARBA00023136"/>
    </source>
</evidence>
<dbReference type="InterPro" id="IPR036259">
    <property type="entry name" value="MFS_trans_sf"/>
</dbReference>
<feature type="transmembrane region" description="Helical" evidence="6">
    <location>
        <begin position="395"/>
        <end position="415"/>
    </location>
</feature>
<dbReference type="Pfam" id="PF07690">
    <property type="entry name" value="MFS_1"/>
    <property type="match status" value="1"/>
</dbReference>
<dbReference type="EMBL" id="ABXH02000016">
    <property type="protein sequence ID" value="EEP44357.1"/>
    <property type="molecule type" value="Genomic_DNA"/>
</dbReference>
<keyword evidence="3 6" id="KW-0812">Transmembrane</keyword>
<feature type="transmembrane region" description="Helical" evidence="6">
    <location>
        <begin position="38"/>
        <end position="62"/>
    </location>
</feature>
<keyword evidence="2" id="KW-1003">Cell membrane</keyword>
<dbReference type="GO" id="GO:0022857">
    <property type="term" value="F:transmembrane transporter activity"/>
    <property type="evidence" value="ECO:0007669"/>
    <property type="project" value="InterPro"/>
</dbReference>
<feature type="transmembrane region" description="Helical" evidence="6">
    <location>
        <begin position="187"/>
        <end position="206"/>
    </location>
</feature>
<accession>C4FA48</accession>
<dbReference type="CDD" id="cd06173">
    <property type="entry name" value="MFS_MefA_like"/>
    <property type="match status" value="1"/>
</dbReference>
<reference evidence="7 8" key="1">
    <citation type="submission" date="2009-04" db="EMBL/GenBank/DDBJ databases">
        <authorList>
            <person name="Weinstock G."/>
            <person name="Sodergren E."/>
            <person name="Clifton S."/>
            <person name="Fulton L."/>
            <person name="Fulton B."/>
            <person name="Courtney L."/>
            <person name="Fronick C."/>
            <person name="Harrison M."/>
            <person name="Strong C."/>
            <person name="Farmer C."/>
            <person name="Delahaunty K."/>
            <person name="Markovic C."/>
            <person name="Hall O."/>
            <person name="Minx P."/>
            <person name="Tomlinson C."/>
            <person name="Mitreva M."/>
            <person name="Nelson J."/>
            <person name="Hou S."/>
            <person name="Wollam A."/>
            <person name="Pepin K.H."/>
            <person name="Johnson M."/>
            <person name="Bhonagiri V."/>
            <person name="Nash W.E."/>
            <person name="Warren W."/>
            <person name="Chinwalla A."/>
            <person name="Mardis E.R."/>
            <person name="Wilson R.K."/>
        </authorList>
    </citation>
    <scope>NUCLEOTIDE SEQUENCE [LARGE SCALE GENOMIC DNA]</scope>
    <source>
        <strain evidence="7 8">DSM 13280</strain>
    </source>
</reference>